<dbReference type="RefSeq" id="XP_041446469.1">
    <property type="nucleotide sequence ID" value="XM_041590535.1"/>
</dbReference>
<dbReference type="PROSITE" id="PS01187">
    <property type="entry name" value="EGF_CA"/>
    <property type="match status" value="1"/>
</dbReference>
<evidence type="ECO:0000256" key="12">
    <source>
        <dbReference type="ARBA" id="ARBA00023157"/>
    </source>
</evidence>
<dbReference type="GO" id="GO:0030154">
    <property type="term" value="P:cell differentiation"/>
    <property type="evidence" value="ECO:0007669"/>
    <property type="project" value="UniProtKB-KW"/>
</dbReference>
<keyword evidence="10" id="KW-0106">Calcium</keyword>
<dbReference type="CTD" id="108710642"/>
<dbReference type="InterPro" id="IPR001881">
    <property type="entry name" value="EGF-like_Ca-bd_dom"/>
</dbReference>
<dbReference type="InterPro" id="IPR000742">
    <property type="entry name" value="EGF"/>
</dbReference>
<dbReference type="AlphaFoldDB" id="A0A1L8HUX9"/>
<dbReference type="GO" id="GO:0007155">
    <property type="term" value="P:cell adhesion"/>
    <property type="evidence" value="ECO:0007669"/>
    <property type="project" value="UniProtKB-KW"/>
</dbReference>
<evidence type="ECO:0000256" key="10">
    <source>
        <dbReference type="ARBA" id="ARBA00022837"/>
    </source>
</evidence>
<feature type="region of interest" description="Disordered" evidence="14">
    <location>
        <begin position="313"/>
        <end position="497"/>
    </location>
</feature>
<dbReference type="InterPro" id="IPR018097">
    <property type="entry name" value="EGF_Ca-bd_CS"/>
</dbReference>
<dbReference type="SUPFAM" id="SSF57184">
    <property type="entry name" value="Growth factor receptor domain"/>
    <property type="match status" value="1"/>
</dbReference>
<evidence type="ECO:0000256" key="9">
    <source>
        <dbReference type="ARBA" id="ARBA00022782"/>
    </source>
</evidence>
<feature type="compositionally biased region" description="Low complexity" evidence="14">
    <location>
        <begin position="364"/>
        <end position="377"/>
    </location>
</feature>
<feature type="compositionally biased region" description="Pro residues" evidence="14">
    <location>
        <begin position="378"/>
        <end position="407"/>
    </location>
</feature>
<evidence type="ECO:0000256" key="14">
    <source>
        <dbReference type="SAM" id="MobiDB-lite"/>
    </source>
</evidence>
<dbReference type="GO" id="GO:0005509">
    <property type="term" value="F:calcium ion binding"/>
    <property type="evidence" value="ECO:0007669"/>
    <property type="project" value="InterPro"/>
</dbReference>
<keyword evidence="4" id="KW-0964">Secreted</keyword>
<evidence type="ECO:0000256" key="2">
    <source>
        <dbReference type="ARBA" id="ARBA00009738"/>
    </source>
</evidence>
<dbReference type="Pfam" id="PF07645">
    <property type="entry name" value="EGF_CA"/>
    <property type="match status" value="3"/>
</dbReference>
<feature type="signal peptide" evidence="15">
    <location>
        <begin position="1"/>
        <end position="19"/>
    </location>
</feature>
<dbReference type="PANTHER" id="PTHR24050:SF19">
    <property type="entry name" value="NEPHRONECTIN"/>
    <property type="match status" value="1"/>
</dbReference>
<name>A0A1L8HUX9_XENLA</name>
<evidence type="ECO:0000256" key="1">
    <source>
        <dbReference type="ARBA" id="ARBA00004498"/>
    </source>
</evidence>
<organism evidence="16 17">
    <name type="scientific">Xenopus laevis</name>
    <name type="common">African clawed frog</name>
    <dbReference type="NCBI Taxonomy" id="8355"/>
    <lineage>
        <taxon>Eukaryota</taxon>
        <taxon>Metazoa</taxon>
        <taxon>Chordata</taxon>
        <taxon>Craniata</taxon>
        <taxon>Vertebrata</taxon>
        <taxon>Euteleostomi</taxon>
        <taxon>Amphibia</taxon>
        <taxon>Batrachia</taxon>
        <taxon>Anura</taxon>
        <taxon>Pipoidea</taxon>
        <taxon>Pipidae</taxon>
        <taxon>Xenopodinae</taxon>
        <taxon>Xenopus</taxon>
        <taxon>Xenopus</taxon>
    </lineage>
</organism>
<comment type="similarity">
    <text evidence="2">Belongs to the nephronectin family.</text>
</comment>
<dbReference type="PROSITE" id="PS50060">
    <property type="entry name" value="MAM_2"/>
    <property type="match status" value="1"/>
</dbReference>
<proteinExistence type="inferred from homology"/>
<dbReference type="FunFam" id="2.10.25.10:FF:000268">
    <property type="entry name" value="nephronectin isoform X2"/>
    <property type="match status" value="1"/>
</dbReference>
<dbReference type="Proteomes" id="UP000186698">
    <property type="component" value="Chromosome 1L"/>
</dbReference>
<keyword evidence="5" id="KW-0272">Extracellular matrix</keyword>
<keyword evidence="8" id="KW-0677">Repeat</keyword>
<dbReference type="PANTHER" id="PTHR24050">
    <property type="entry name" value="PA14 DOMAIN-CONTAINING PROTEIN"/>
    <property type="match status" value="1"/>
</dbReference>
<keyword evidence="11" id="KW-0130">Cell adhesion</keyword>
<dbReference type="FunFam" id="2.10.25.10:FF:000184">
    <property type="entry name" value="nephronectin isoform X2"/>
    <property type="match status" value="1"/>
</dbReference>
<reference evidence="17" key="1">
    <citation type="submission" date="2025-08" db="UniProtKB">
        <authorList>
            <consortium name="RefSeq"/>
        </authorList>
    </citation>
    <scope>IDENTIFICATION</scope>
    <source>
        <strain evidence="17">J_2021</strain>
        <tissue evidence="17">Erythrocytes</tissue>
    </source>
</reference>
<keyword evidence="9" id="KW-0221">Differentiation</keyword>
<dbReference type="CDD" id="cd06263">
    <property type="entry name" value="MAM"/>
    <property type="match status" value="1"/>
</dbReference>
<comment type="caution">
    <text evidence="13">Lacks conserved residue(s) required for the propagation of feature annotation.</text>
</comment>
<sequence length="711" mass="78204">MELVIRLIIACSLYINAAGDYDGRWPRQIASASGLCRYGNRIDCCWGWARQSWGQCQPFYYALRQRIASVRCRSQAICQPACKHGDCVGPNKCKCHPGYTGKTCNQDDQLLTTVPDWYHEVPFLYPVEAPATGVPPGDLNECGLKPRPCKYRCMNTYGSYKCYCLNGYMLMPDGSCSNALTCSMANCQYGCDVVKGDVRCRCPSPGLQLGSDGRTCVDVDECATGKAVCPRQRKCVNTFGSYICKCHEGYDLIHAAGKYQCFDIDECYTGQYQCSQFARCYNTPGSYRCKCSEGYRGNGAECARIPRVMIDPSGPHNFLPGKDSTRNVIRGNSSNLSGSEGSSNRIPDLIGRDPKRPPSPSFITAKPAPKTTAKPTTRPLPKPVTRPAPKPVTRPAPKPETRPPPQPTTRTPTQPVTRPPPPVTRPPPPVTRPPPPVTRPPPPPATRPPPPPATRPPPPPATRPPQPAVTRPPPPVVTRPAPRPTTSSPMKTTRPEIVVTREPEFALHTTVPVDNRIKVEPEKPRGDVFIPRQGVQHNLFDIFEVEKGLSADEYEENDDPGALIHSCNFDSGLCGWIRDKENDLHWELVKDESGGQYLTVLEPKGHAGKAARLALHLGHLSHSGDLCLSFRHILSGEHSGKLQVFVRRIGASHGPAVWGRNGGNGWRESHINIQGKNIKSIIFKAERSKERIGQLGLDDVSLKRGQCSKTH</sequence>
<dbReference type="InterPro" id="IPR000152">
    <property type="entry name" value="EGF-type_Asp/Asn_hydroxyl_site"/>
</dbReference>
<evidence type="ECO:0000256" key="15">
    <source>
        <dbReference type="SAM" id="SignalP"/>
    </source>
</evidence>
<dbReference type="GO" id="GO:0005576">
    <property type="term" value="C:extracellular region"/>
    <property type="evidence" value="ECO:0007669"/>
    <property type="project" value="UniProtKB-ARBA"/>
</dbReference>
<accession>A0A1L8HUX9</accession>
<evidence type="ECO:0000256" key="5">
    <source>
        <dbReference type="ARBA" id="ARBA00022530"/>
    </source>
</evidence>
<dbReference type="FunFam" id="2.10.25.10:FF:000476">
    <property type="entry name" value="nephronectin isoform X1"/>
    <property type="match status" value="1"/>
</dbReference>
<comment type="subcellular location">
    <subcellularLocation>
        <location evidence="1">Secreted</location>
        <location evidence="1">Extracellular space</location>
        <location evidence="1">Extracellular matrix</location>
    </subcellularLocation>
</comment>
<dbReference type="GeneID" id="108710642"/>
<dbReference type="PROSITE" id="PS00010">
    <property type="entry name" value="ASX_HYDROXYL"/>
    <property type="match status" value="3"/>
</dbReference>
<feature type="chain" id="PRO_5043825745" evidence="15">
    <location>
        <begin position="20"/>
        <end position="711"/>
    </location>
</feature>
<dbReference type="SUPFAM" id="SSF49899">
    <property type="entry name" value="Concanavalin A-like lectins/glucanases"/>
    <property type="match status" value="1"/>
</dbReference>
<dbReference type="InterPro" id="IPR049883">
    <property type="entry name" value="NOTCH1_EGF-like"/>
</dbReference>
<dbReference type="OMA" id="WPLETPY"/>
<protein>
    <submittedName>
        <fullName evidence="17">Nephronectin isoform X1</fullName>
    </submittedName>
</protein>
<keyword evidence="12" id="KW-1015">Disulfide bond</keyword>
<dbReference type="GO" id="GO:0005178">
    <property type="term" value="F:integrin binding"/>
    <property type="evidence" value="ECO:0007669"/>
    <property type="project" value="UniProtKB-ARBA"/>
</dbReference>
<keyword evidence="7 15" id="KW-0732">Signal</keyword>
<dbReference type="InterPro" id="IPR013320">
    <property type="entry name" value="ConA-like_dom_sf"/>
</dbReference>
<evidence type="ECO:0000256" key="4">
    <source>
        <dbReference type="ARBA" id="ARBA00022525"/>
    </source>
</evidence>
<dbReference type="Gene3D" id="2.60.120.200">
    <property type="match status" value="1"/>
</dbReference>
<feature type="compositionally biased region" description="Low complexity" evidence="14">
    <location>
        <begin position="331"/>
        <end position="344"/>
    </location>
</feature>
<keyword evidence="16" id="KW-1185">Reference proteome</keyword>
<evidence type="ECO:0000256" key="6">
    <source>
        <dbReference type="ARBA" id="ARBA00022536"/>
    </source>
</evidence>
<evidence type="ECO:0000313" key="16">
    <source>
        <dbReference type="Proteomes" id="UP000186698"/>
    </source>
</evidence>
<dbReference type="InterPro" id="IPR052235">
    <property type="entry name" value="Nephronectin_domain"/>
</dbReference>
<evidence type="ECO:0000313" key="17">
    <source>
        <dbReference type="RefSeq" id="XP_041446469.1"/>
    </source>
</evidence>
<dbReference type="SMART" id="SM00181">
    <property type="entry name" value="EGF"/>
    <property type="match status" value="5"/>
</dbReference>
<dbReference type="PROSITE" id="PS00022">
    <property type="entry name" value="EGF_1"/>
    <property type="match status" value="1"/>
</dbReference>
<dbReference type="InterPro" id="IPR000998">
    <property type="entry name" value="MAM_dom"/>
</dbReference>
<evidence type="ECO:0000256" key="7">
    <source>
        <dbReference type="ARBA" id="ARBA00022729"/>
    </source>
</evidence>
<keyword evidence="3" id="KW-0217">Developmental protein</keyword>
<feature type="compositionally biased region" description="Pro residues" evidence="14">
    <location>
        <begin position="417"/>
        <end position="483"/>
    </location>
</feature>
<keyword evidence="6 13" id="KW-0245">EGF-like domain</keyword>
<evidence type="ECO:0000256" key="3">
    <source>
        <dbReference type="ARBA" id="ARBA00022473"/>
    </source>
</evidence>
<evidence type="ECO:0000256" key="13">
    <source>
        <dbReference type="PROSITE-ProRule" id="PRU00076"/>
    </source>
</evidence>
<dbReference type="Gene3D" id="2.10.25.10">
    <property type="entry name" value="Laminin"/>
    <property type="match status" value="5"/>
</dbReference>
<dbReference type="PROSITE" id="PS50026">
    <property type="entry name" value="EGF_3"/>
    <property type="match status" value="2"/>
</dbReference>
<dbReference type="SUPFAM" id="SSF57196">
    <property type="entry name" value="EGF/Laminin"/>
    <property type="match status" value="1"/>
</dbReference>
<dbReference type="Pfam" id="PF00629">
    <property type="entry name" value="MAM"/>
    <property type="match status" value="1"/>
</dbReference>
<gene>
    <name evidence="17" type="primary">npnt.L</name>
</gene>
<dbReference type="FunFam" id="2.10.25.10:FF:000187">
    <property type="entry name" value="nephronectin isoform X1"/>
    <property type="match status" value="1"/>
</dbReference>
<dbReference type="CDD" id="cd00054">
    <property type="entry name" value="EGF_CA"/>
    <property type="match status" value="2"/>
</dbReference>
<dbReference type="PaxDb" id="8355-A0A1L8HUX9"/>
<dbReference type="GO" id="GO:0016020">
    <property type="term" value="C:membrane"/>
    <property type="evidence" value="ECO:0007669"/>
    <property type="project" value="InterPro"/>
</dbReference>
<dbReference type="PROSITE" id="PS01186">
    <property type="entry name" value="EGF_2"/>
    <property type="match status" value="2"/>
</dbReference>
<dbReference type="SMART" id="SM00137">
    <property type="entry name" value="MAM"/>
    <property type="match status" value="1"/>
</dbReference>
<dbReference type="OrthoDB" id="10060424at2759"/>
<evidence type="ECO:0000256" key="8">
    <source>
        <dbReference type="ARBA" id="ARBA00022737"/>
    </source>
</evidence>
<dbReference type="InterPro" id="IPR009030">
    <property type="entry name" value="Growth_fac_rcpt_cys_sf"/>
</dbReference>
<evidence type="ECO:0000256" key="11">
    <source>
        <dbReference type="ARBA" id="ARBA00022889"/>
    </source>
</evidence>
<dbReference type="PRINTS" id="PR01217">
    <property type="entry name" value="PRICHEXTENSN"/>
</dbReference>
<dbReference type="FunFam" id="2.10.25.10:FF:000038">
    <property type="entry name" value="Fibrillin 2"/>
    <property type="match status" value="1"/>
</dbReference>
<dbReference type="SMART" id="SM00179">
    <property type="entry name" value="EGF_CA"/>
    <property type="match status" value="3"/>
</dbReference>